<dbReference type="InterPro" id="IPR017439">
    <property type="entry name" value="Amidohydrolase"/>
</dbReference>
<evidence type="ECO:0000313" key="5">
    <source>
        <dbReference type="EMBL" id="ERT62430.1"/>
    </source>
</evidence>
<feature type="binding site" evidence="3">
    <location>
        <position position="137"/>
    </location>
    <ligand>
        <name>Mn(2+)</name>
        <dbReference type="ChEBI" id="CHEBI:29035"/>
        <label>2</label>
    </ligand>
</feature>
<evidence type="ECO:0000313" key="6">
    <source>
        <dbReference type="Proteomes" id="UP000017090"/>
    </source>
</evidence>
<name>U7USX1_9FIRM</name>
<feature type="binding site" evidence="3">
    <location>
        <position position="101"/>
    </location>
    <ligand>
        <name>Mn(2+)</name>
        <dbReference type="ChEBI" id="CHEBI:29035"/>
        <label>2</label>
    </ligand>
</feature>
<dbReference type="EMBL" id="AWXA01000004">
    <property type="protein sequence ID" value="ERT62430.1"/>
    <property type="molecule type" value="Genomic_DNA"/>
</dbReference>
<dbReference type="InterPro" id="IPR002933">
    <property type="entry name" value="Peptidase_M20"/>
</dbReference>
<gene>
    <name evidence="5" type="ORF">HMPREF1250_1284</name>
</gene>
<feature type="domain" description="Peptidase M20 dimerisation" evidence="4">
    <location>
        <begin position="186"/>
        <end position="281"/>
    </location>
</feature>
<sequence>MSLKDTLGDYSAYIQNIRREFHQYPELSMQEVKTTKRIAEKLEELKIPHEITPSGIGVIGIINGNRPGRSVALRADIDALPVTEKTGLPFCSKNQGIMHACGHDTHIAMLLGAAKMLADNRDQVQGRVYLIFQPAEEIGKGATYMMSVGDWYEKISAIFGAHIWTDIPAGKFSVKAGPAMAATDRFVIKVHGKQSHGSQPHAGIDAVLTAAAIAVNLQSIISRQINALDTAVLTIGTIHGGDRWNIVGGEASLEGTTRYFDPSIGALLEERMNRIINSTAEAYGATAEIEYLHVVPPTVNDPTCSEMVAHTISDLLGNEALLNYEKVMGSEDFAFYQKEKAGGFFFIGARNPDIGAVYSNHSDHFTIDESVLPYGALIYAQLAINWLNG</sequence>
<comment type="similarity">
    <text evidence="1">Belongs to the peptidase M20 family.</text>
</comment>
<keyword evidence="6" id="KW-1185">Reference proteome</keyword>
<evidence type="ECO:0000256" key="2">
    <source>
        <dbReference type="ARBA" id="ARBA00022801"/>
    </source>
</evidence>
<dbReference type="NCBIfam" id="TIGR01891">
    <property type="entry name" value="amidohydrolases"/>
    <property type="match status" value="1"/>
</dbReference>
<comment type="caution">
    <text evidence="5">The sequence shown here is derived from an EMBL/GenBank/DDBJ whole genome shotgun (WGS) entry which is preliminary data.</text>
</comment>
<feature type="binding site" evidence="3">
    <location>
        <position position="361"/>
    </location>
    <ligand>
        <name>Mn(2+)</name>
        <dbReference type="ChEBI" id="CHEBI:29035"/>
        <label>2</label>
    </ligand>
</feature>
<proteinExistence type="inferred from homology"/>
<comment type="cofactor">
    <cofactor evidence="3">
        <name>Mn(2+)</name>
        <dbReference type="ChEBI" id="CHEBI:29035"/>
    </cofactor>
    <text evidence="3">The Mn(2+) ion enhances activity.</text>
</comment>
<keyword evidence="2 5" id="KW-0378">Hydrolase</keyword>
<protein>
    <submittedName>
        <fullName evidence="5">Amidohydrolase</fullName>
    </submittedName>
</protein>
<dbReference type="Gene3D" id="3.40.630.10">
    <property type="entry name" value="Zn peptidases"/>
    <property type="match status" value="1"/>
</dbReference>
<dbReference type="PIRSF" id="PIRSF005962">
    <property type="entry name" value="Pept_M20D_amidohydro"/>
    <property type="match status" value="1"/>
</dbReference>
<dbReference type="SUPFAM" id="SSF53187">
    <property type="entry name" value="Zn-dependent exopeptidases"/>
    <property type="match status" value="1"/>
</dbReference>
<dbReference type="STRING" id="1111454.HMPREF1250_1284"/>
<dbReference type="PATRIC" id="fig|1111454.3.peg.108"/>
<evidence type="ECO:0000256" key="3">
    <source>
        <dbReference type="PIRSR" id="PIRSR005962-1"/>
    </source>
</evidence>
<dbReference type="FunFam" id="3.30.70.360:FF:000014">
    <property type="entry name" value="N-acyl-L-amino acid amidohydrolase"/>
    <property type="match status" value="1"/>
</dbReference>
<dbReference type="Pfam" id="PF07687">
    <property type="entry name" value="M20_dimer"/>
    <property type="match status" value="1"/>
</dbReference>
<dbReference type="PANTHER" id="PTHR11014">
    <property type="entry name" value="PEPTIDASE M20 FAMILY MEMBER"/>
    <property type="match status" value="1"/>
</dbReference>
<dbReference type="InterPro" id="IPR011650">
    <property type="entry name" value="Peptidase_M20_dimer"/>
</dbReference>
<dbReference type="InterPro" id="IPR036264">
    <property type="entry name" value="Bact_exopeptidase_dim_dom"/>
</dbReference>
<dbReference type="Proteomes" id="UP000017090">
    <property type="component" value="Unassembled WGS sequence"/>
</dbReference>
<dbReference type="Pfam" id="PF01546">
    <property type="entry name" value="Peptidase_M20"/>
    <property type="match status" value="1"/>
</dbReference>
<evidence type="ECO:0000256" key="1">
    <source>
        <dbReference type="ARBA" id="ARBA00006153"/>
    </source>
</evidence>
<dbReference type="OrthoDB" id="1633187at2"/>
<dbReference type="RefSeq" id="WP_023052604.1">
    <property type="nucleotide sequence ID" value="NZ_AWXA01000004.1"/>
</dbReference>
<dbReference type="GO" id="GO:0016787">
    <property type="term" value="F:hydrolase activity"/>
    <property type="evidence" value="ECO:0007669"/>
    <property type="project" value="UniProtKB-KW"/>
</dbReference>
<reference evidence="5 6" key="1">
    <citation type="submission" date="2013-09" db="EMBL/GenBank/DDBJ databases">
        <authorList>
            <person name="Durkin A.S."/>
            <person name="Haft D.R."/>
            <person name="McCorrison J."/>
            <person name="Torralba M."/>
            <person name="Gillis M."/>
            <person name="Haft D.H."/>
            <person name="Methe B."/>
            <person name="Sutton G."/>
            <person name="Nelson K.E."/>
        </authorList>
    </citation>
    <scope>NUCLEOTIDE SEQUENCE [LARGE SCALE GENOMIC DNA]</scope>
    <source>
        <strain evidence="5 6">BV3C16-1</strain>
    </source>
</reference>
<evidence type="ECO:0000259" key="4">
    <source>
        <dbReference type="Pfam" id="PF07687"/>
    </source>
</evidence>
<feature type="binding site" evidence="3">
    <location>
        <position position="162"/>
    </location>
    <ligand>
        <name>Mn(2+)</name>
        <dbReference type="ChEBI" id="CHEBI:29035"/>
        <label>2</label>
    </ligand>
</feature>
<dbReference type="AlphaFoldDB" id="U7USX1"/>
<dbReference type="GO" id="GO:0046872">
    <property type="term" value="F:metal ion binding"/>
    <property type="evidence" value="ECO:0007669"/>
    <property type="project" value="UniProtKB-KW"/>
</dbReference>
<keyword evidence="3" id="KW-0464">Manganese</keyword>
<dbReference type="eggNOG" id="COG1473">
    <property type="taxonomic scope" value="Bacteria"/>
</dbReference>
<feature type="binding site" evidence="3">
    <location>
        <position position="103"/>
    </location>
    <ligand>
        <name>Mn(2+)</name>
        <dbReference type="ChEBI" id="CHEBI:29035"/>
        <label>2</label>
    </ligand>
</feature>
<organism evidence="5 6">
    <name type="scientific">Megasphaera vaginalis</name>
    <name type="common">ex Srinivasan et al. 2021</name>
    <dbReference type="NCBI Taxonomy" id="1111454"/>
    <lineage>
        <taxon>Bacteria</taxon>
        <taxon>Bacillati</taxon>
        <taxon>Bacillota</taxon>
        <taxon>Negativicutes</taxon>
        <taxon>Veillonellales</taxon>
        <taxon>Veillonellaceae</taxon>
        <taxon>Megasphaera</taxon>
    </lineage>
</organism>
<dbReference type="PANTHER" id="PTHR11014:SF63">
    <property type="entry name" value="METALLOPEPTIDASE, PUTATIVE (AFU_ORTHOLOGUE AFUA_6G09600)-RELATED"/>
    <property type="match status" value="1"/>
</dbReference>
<keyword evidence="3" id="KW-0479">Metal-binding</keyword>
<dbReference type="Gene3D" id="3.30.70.360">
    <property type="match status" value="1"/>
</dbReference>
<dbReference type="SUPFAM" id="SSF55031">
    <property type="entry name" value="Bacterial exopeptidase dimerisation domain"/>
    <property type="match status" value="1"/>
</dbReference>
<accession>U7USX1</accession>